<feature type="transmembrane region" description="Helical" evidence="13">
    <location>
        <begin position="172"/>
        <end position="192"/>
    </location>
</feature>
<dbReference type="PANTHER" id="PTHR11537">
    <property type="entry name" value="VOLTAGE-GATED POTASSIUM CHANNEL"/>
    <property type="match status" value="1"/>
</dbReference>
<keyword evidence="5" id="KW-0631">Potassium channel</keyword>
<keyword evidence="16" id="KW-1185">Reference proteome</keyword>
<evidence type="ECO:0000256" key="4">
    <source>
        <dbReference type="ARBA" id="ARBA00022692"/>
    </source>
</evidence>
<feature type="transmembrane region" description="Helical" evidence="13">
    <location>
        <begin position="282"/>
        <end position="304"/>
    </location>
</feature>
<dbReference type="GO" id="GO:0005249">
    <property type="term" value="F:voltage-gated potassium channel activity"/>
    <property type="evidence" value="ECO:0007669"/>
    <property type="project" value="InterPro"/>
</dbReference>
<dbReference type="GO" id="GO:0008076">
    <property type="term" value="C:voltage-gated potassium channel complex"/>
    <property type="evidence" value="ECO:0007669"/>
    <property type="project" value="InterPro"/>
</dbReference>
<feature type="region of interest" description="Disordered" evidence="12">
    <location>
        <begin position="1"/>
        <end position="116"/>
    </location>
</feature>
<evidence type="ECO:0000313" key="15">
    <source>
        <dbReference type="EMBL" id="OAD78887.1"/>
    </source>
</evidence>
<comment type="subcellular location">
    <subcellularLocation>
        <location evidence="1">Membrane</location>
        <topology evidence="1">Multi-pass membrane protein</topology>
    </subcellularLocation>
</comment>
<feature type="compositionally biased region" description="Low complexity" evidence="12">
    <location>
        <begin position="418"/>
        <end position="436"/>
    </location>
</feature>
<dbReference type="InParanoid" id="A0A167Q166"/>
<evidence type="ECO:0000256" key="5">
    <source>
        <dbReference type="ARBA" id="ARBA00022826"/>
    </source>
</evidence>
<feature type="compositionally biased region" description="Basic and acidic residues" evidence="12">
    <location>
        <begin position="73"/>
        <end position="83"/>
    </location>
</feature>
<evidence type="ECO:0000256" key="13">
    <source>
        <dbReference type="SAM" id="Phobius"/>
    </source>
</evidence>
<keyword evidence="11" id="KW-0407">Ion channel</keyword>
<dbReference type="PRINTS" id="PR00169">
    <property type="entry name" value="KCHANNEL"/>
</dbReference>
<dbReference type="InterPro" id="IPR027359">
    <property type="entry name" value="Volt_channel_dom_sf"/>
</dbReference>
<keyword evidence="4 13" id="KW-0812">Transmembrane</keyword>
<keyword evidence="9" id="KW-0406">Ion transport</keyword>
<name>A0A167Q166_PHYB8</name>
<proteinExistence type="predicted"/>
<feature type="transmembrane region" description="Helical" evidence="13">
    <location>
        <begin position="204"/>
        <end position="226"/>
    </location>
</feature>
<dbReference type="Gene3D" id="1.10.287.70">
    <property type="match status" value="1"/>
</dbReference>
<dbReference type="FunFam" id="1.10.287.70:FF:000097">
    <property type="entry name" value="Potassium voltage-gated channel subfamily G member 3"/>
    <property type="match status" value="1"/>
</dbReference>
<feature type="domain" description="Ion transport" evidence="14">
    <location>
        <begin position="138"/>
        <end position="381"/>
    </location>
</feature>
<organism evidence="15 16">
    <name type="scientific">Phycomyces blakesleeanus (strain ATCC 8743b / DSM 1359 / FGSC 10004 / NBRC 33097 / NRRL 1555)</name>
    <dbReference type="NCBI Taxonomy" id="763407"/>
    <lineage>
        <taxon>Eukaryota</taxon>
        <taxon>Fungi</taxon>
        <taxon>Fungi incertae sedis</taxon>
        <taxon>Mucoromycota</taxon>
        <taxon>Mucoromycotina</taxon>
        <taxon>Mucoromycetes</taxon>
        <taxon>Mucorales</taxon>
        <taxon>Phycomycetaceae</taxon>
        <taxon>Phycomyces</taxon>
    </lineage>
</organism>
<accession>A0A167Q166</accession>
<dbReference type="OrthoDB" id="415460at2759"/>
<protein>
    <recommendedName>
        <fullName evidence="14">Ion transport domain-containing protein</fullName>
    </recommendedName>
</protein>
<dbReference type="VEuPathDB" id="FungiDB:PHYBLDRAFT_185376"/>
<evidence type="ECO:0000313" key="16">
    <source>
        <dbReference type="Proteomes" id="UP000077315"/>
    </source>
</evidence>
<evidence type="ECO:0000256" key="8">
    <source>
        <dbReference type="ARBA" id="ARBA00022989"/>
    </source>
</evidence>
<evidence type="ECO:0000256" key="11">
    <source>
        <dbReference type="ARBA" id="ARBA00023303"/>
    </source>
</evidence>
<reference evidence="16" key="1">
    <citation type="submission" date="2015-06" db="EMBL/GenBank/DDBJ databases">
        <title>Expansion of signal transduction pathways in fungi by whole-genome duplication.</title>
        <authorList>
            <consortium name="DOE Joint Genome Institute"/>
            <person name="Corrochano L.M."/>
            <person name="Kuo A."/>
            <person name="Marcet-Houben M."/>
            <person name="Polaino S."/>
            <person name="Salamov A."/>
            <person name="Villalobos J.M."/>
            <person name="Alvarez M.I."/>
            <person name="Avalos J."/>
            <person name="Benito E.P."/>
            <person name="Benoit I."/>
            <person name="Burger G."/>
            <person name="Camino L.P."/>
            <person name="Canovas D."/>
            <person name="Cerda-Olmedo E."/>
            <person name="Cheng J.-F."/>
            <person name="Dominguez A."/>
            <person name="Elias M."/>
            <person name="Eslava A.P."/>
            <person name="Glaser F."/>
            <person name="Grimwood J."/>
            <person name="Gutierrez G."/>
            <person name="Heitman J."/>
            <person name="Henrissat B."/>
            <person name="Iturriaga E.A."/>
            <person name="Lang B.F."/>
            <person name="Lavin J.L."/>
            <person name="Lee S."/>
            <person name="Li W."/>
            <person name="Lindquist E."/>
            <person name="Lopez-Garcia S."/>
            <person name="Luque E.M."/>
            <person name="Marcos A.T."/>
            <person name="Martin J."/>
            <person name="McCluskey K."/>
            <person name="Medina H.R."/>
            <person name="Miralles-Duran A."/>
            <person name="Miyazaki A."/>
            <person name="Munoz-Torres E."/>
            <person name="Oguiza J.A."/>
            <person name="Ohm R."/>
            <person name="Olmedo M."/>
            <person name="Orejas M."/>
            <person name="Ortiz-Castellanos L."/>
            <person name="Pisabarro A.G."/>
            <person name="Rodriguez-Romero J."/>
            <person name="Ruiz-Herrera J."/>
            <person name="Ruiz-Vazquez R."/>
            <person name="Sanz C."/>
            <person name="Schackwitz W."/>
            <person name="Schmutz J."/>
            <person name="Shahriari M."/>
            <person name="Shelest E."/>
            <person name="Silva-Franco F."/>
            <person name="Soanes D."/>
            <person name="Syed K."/>
            <person name="Tagua V.G."/>
            <person name="Talbot N.J."/>
            <person name="Thon M."/>
            <person name="De vries R.P."/>
            <person name="Wiebenga A."/>
            <person name="Yadav J.S."/>
            <person name="Braun E.L."/>
            <person name="Baker S."/>
            <person name="Garre V."/>
            <person name="Horwitz B."/>
            <person name="Torres-Martinez S."/>
            <person name="Idnurm A."/>
            <person name="Herrera-Estrella A."/>
            <person name="Gabaldon T."/>
            <person name="Grigoriev I.V."/>
        </authorList>
    </citation>
    <scope>NUCLEOTIDE SEQUENCE [LARGE SCALE GENOMIC DNA]</scope>
    <source>
        <strain evidence="16">NRRL 1555(-)</strain>
    </source>
</reference>
<feature type="region of interest" description="Disordered" evidence="12">
    <location>
        <begin position="401"/>
        <end position="446"/>
    </location>
</feature>
<dbReference type="InterPro" id="IPR005821">
    <property type="entry name" value="Ion_trans_dom"/>
</dbReference>
<dbReference type="Gene3D" id="1.20.120.350">
    <property type="entry name" value="Voltage-gated potassium channels. Chain C"/>
    <property type="match status" value="1"/>
</dbReference>
<feature type="transmembrane region" description="Helical" evidence="13">
    <location>
        <begin position="357"/>
        <end position="378"/>
    </location>
</feature>
<dbReference type="STRING" id="763407.A0A167Q166"/>
<dbReference type="PANTHER" id="PTHR11537:SF254">
    <property type="entry name" value="POTASSIUM VOLTAGE-GATED CHANNEL PROTEIN SHAB"/>
    <property type="match status" value="1"/>
</dbReference>
<dbReference type="GO" id="GO:0001508">
    <property type="term" value="P:action potential"/>
    <property type="evidence" value="ECO:0007669"/>
    <property type="project" value="TreeGrafter"/>
</dbReference>
<dbReference type="Pfam" id="PF00520">
    <property type="entry name" value="Ion_trans"/>
    <property type="match status" value="1"/>
</dbReference>
<evidence type="ECO:0000256" key="2">
    <source>
        <dbReference type="ARBA" id="ARBA00022448"/>
    </source>
</evidence>
<dbReference type="EMBL" id="KV440973">
    <property type="protein sequence ID" value="OAD78887.1"/>
    <property type="molecule type" value="Genomic_DNA"/>
</dbReference>
<keyword evidence="10 13" id="KW-0472">Membrane</keyword>
<evidence type="ECO:0000256" key="6">
    <source>
        <dbReference type="ARBA" id="ARBA00022882"/>
    </source>
</evidence>
<dbReference type="SUPFAM" id="SSF81324">
    <property type="entry name" value="Voltage-gated potassium channels"/>
    <property type="match status" value="1"/>
</dbReference>
<feature type="compositionally biased region" description="Basic and acidic residues" evidence="12">
    <location>
        <begin position="437"/>
        <end position="446"/>
    </location>
</feature>
<feature type="compositionally biased region" description="Low complexity" evidence="12">
    <location>
        <begin position="502"/>
        <end position="522"/>
    </location>
</feature>
<keyword evidence="3" id="KW-0633">Potassium transport</keyword>
<feature type="transmembrane region" description="Helical" evidence="13">
    <location>
        <begin position="324"/>
        <end position="345"/>
    </location>
</feature>
<keyword evidence="6" id="KW-0851">Voltage-gated channel</keyword>
<dbReference type="Proteomes" id="UP000077315">
    <property type="component" value="Unassembled WGS sequence"/>
</dbReference>
<feature type="region of interest" description="Disordered" evidence="12">
    <location>
        <begin position="502"/>
        <end position="543"/>
    </location>
</feature>
<gene>
    <name evidence="15" type="ORF">PHYBLDRAFT_185376</name>
</gene>
<evidence type="ECO:0000256" key="12">
    <source>
        <dbReference type="SAM" id="MobiDB-lite"/>
    </source>
</evidence>
<evidence type="ECO:0000259" key="14">
    <source>
        <dbReference type="Pfam" id="PF00520"/>
    </source>
</evidence>
<feature type="transmembrane region" description="Helical" evidence="13">
    <location>
        <begin position="136"/>
        <end position="160"/>
    </location>
</feature>
<dbReference type="GeneID" id="28999973"/>
<feature type="compositionally biased region" description="Basic and acidic residues" evidence="12">
    <location>
        <begin position="12"/>
        <end position="23"/>
    </location>
</feature>
<keyword evidence="8 13" id="KW-1133">Transmembrane helix</keyword>
<dbReference type="InterPro" id="IPR028325">
    <property type="entry name" value="VG_K_chnl"/>
</dbReference>
<sequence>MRIGRSSPKKASLGDEEKSHGLLEDMELQETSKRLSTSSDVDVRPDMADLGSSSRSFHHRSHQRQKSRAQDGQYERLGQESDRPNVPLRSTAHSRRSSTGTNDPRDESPVQPENEINNPMKRSLYLLLEDPSSSNAAFWTNVVVSVLIVFSAVTTTIETIPAFRSAESNRVWFNVESAMVALFSLEYILRIFAHSDSLGMLRRFFLSPISIIDFISIVPFYIELLAKRDTVYIYYFQVTYEFRFTILRLFRLLRLFKTYKYSSSLVMTLEVMMVALRRSGDALSALFFFLVTSVVLFSTLLYFAERGVWDEALETFVTPDGNPSAFDSIPAAFWFVVVTITTTGYGDMVPATFIGKLITFPAMMFGVLLITLPSIIVGRNFTIVWETMRRHQYLAELANSSPDLAASGPDTPNDEGEQQQGQHQPQQQQQQQQGHRQSSETRRRSSLLEESFAQFAPTHTSGFGLLNTGNEAVMDQLQTLLTITQQNQEAIQKIFNLLERQQNQQNQQNQPHYSNQQHNSHQTPAKRVSFDIQSVPENEHRPL</sequence>
<keyword evidence="7" id="KW-0630">Potassium</keyword>
<dbReference type="AlphaFoldDB" id="A0A167Q166"/>
<keyword evidence="2" id="KW-0813">Transport</keyword>
<evidence type="ECO:0000256" key="3">
    <source>
        <dbReference type="ARBA" id="ARBA00022538"/>
    </source>
</evidence>
<evidence type="ECO:0000256" key="7">
    <source>
        <dbReference type="ARBA" id="ARBA00022958"/>
    </source>
</evidence>
<evidence type="ECO:0000256" key="10">
    <source>
        <dbReference type="ARBA" id="ARBA00023136"/>
    </source>
</evidence>
<evidence type="ECO:0000256" key="1">
    <source>
        <dbReference type="ARBA" id="ARBA00004141"/>
    </source>
</evidence>
<dbReference type="RefSeq" id="XP_018296927.1">
    <property type="nucleotide sequence ID" value="XM_018439067.1"/>
</dbReference>
<feature type="compositionally biased region" description="Basic residues" evidence="12">
    <location>
        <begin position="56"/>
        <end position="67"/>
    </location>
</feature>
<evidence type="ECO:0000256" key="9">
    <source>
        <dbReference type="ARBA" id="ARBA00023065"/>
    </source>
</evidence>